<evidence type="ECO:0000313" key="2">
    <source>
        <dbReference type="EMBL" id="NYD51612.1"/>
    </source>
</evidence>
<dbReference type="RefSeq" id="WP_179847978.1">
    <property type="nucleotide sequence ID" value="NZ_JACCBA010000001.1"/>
</dbReference>
<comment type="caution">
    <text evidence="2">The sequence shown here is derived from an EMBL/GenBank/DDBJ whole genome shotgun (WGS) entry which is preliminary data.</text>
</comment>
<evidence type="ECO:0000256" key="1">
    <source>
        <dbReference type="SAM" id="Phobius"/>
    </source>
</evidence>
<name>A0A7Y9EPM7_9ACTN</name>
<evidence type="ECO:0000313" key="3">
    <source>
        <dbReference type="Proteomes" id="UP000529783"/>
    </source>
</evidence>
<protein>
    <submittedName>
        <fullName evidence="2">Uncharacterized protein</fullName>
    </submittedName>
</protein>
<keyword evidence="1" id="KW-0472">Membrane</keyword>
<feature type="transmembrane region" description="Helical" evidence="1">
    <location>
        <begin position="12"/>
        <end position="35"/>
    </location>
</feature>
<sequence>MISLVAALAIRGWFLLLIALSVVVVLFGVLLPAVWSSKPSRRQAARTVLEAALQWSLDLLVRVEDEADTDALFPASARHRIVDATESSSTDRNA</sequence>
<keyword evidence="1" id="KW-1133">Transmembrane helix</keyword>
<dbReference type="EMBL" id="JACCBA010000001">
    <property type="protein sequence ID" value="NYD51612.1"/>
    <property type="molecule type" value="Genomic_DNA"/>
</dbReference>
<gene>
    <name evidence="2" type="ORF">BJY14_007595</name>
</gene>
<keyword evidence="3" id="KW-1185">Reference proteome</keyword>
<keyword evidence="1" id="KW-0812">Transmembrane</keyword>
<organism evidence="2 3">
    <name type="scientific">Actinomadura luteofluorescens</name>
    <dbReference type="NCBI Taxonomy" id="46163"/>
    <lineage>
        <taxon>Bacteria</taxon>
        <taxon>Bacillati</taxon>
        <taxon>Actinomycetota</taxon>
        <taxon>Actinomycetes</taxon>
        <taxon>Streptosporangiales</taxon>
        <taxon>Thermomonosporaceae</taxon>
        <taxon>Actinomadura</taxon>
    </lineage>
</organism>
<dbReference type="AlphaFoldDB" id="A0A7Y9EPM7"/>
<reference evidence="2 3" key="1">
    <citation type="submission" date="2020-07" db="EMBL/GenBank/DDBJ databases">
        <title>Sequencing the genomes of 1000 actinobacteria strains.</title>
        <authorList>
            <person name="Klenk H.-P."/>
        </authorList>
    </citation>
    <scope>NUCLEOTIDE SEQUENCE [LARGE SCALE GENOMIC DNA]</scope>
    <source>
        <strain evidence="2 3">DSM 40398</strain>
    </source>
</reference>
<dbReference type="Proteomes" id="UP000529783">
    <property type="component" value="Unassembled WGS sequence"/>
</dbReference>
<accession>A0A7Y9EPM7</accession>
<proteinExistence type="predicted"/>